<keyword evidence="3" id="KW-1185">Reference proteome</keyword>
<protein>
    <submittedName>
        <fullName evidence="2">Phage head closure protein</fullName>
    </submittedName>
</protein>
<gene>
    <name evidence="2" type="ORF">ERYAMS2_00994</name>
    <name evidence="1" type="ORF">ERYAMS_00700</name>
</gene>
<organism evidence="2 4">
    <name type="scientific">Erysipelothrix amsterdamensis</name>
    <dbReference type="NCBI Taxonomy" id="2929157"/>
    <lineage>
        <taxon>Bacteria</taxon>
        <taxon>Bacillati</taxon>
        <taxon>Bacillota</taxon>
        <taxon>Erysipelotrichia</taxon>
        <taxon>Erysipelotrichales</taxon>
        <taxon>Erysipelotrichaceae</taxon>
        <taxon>Erysipelothrix</taxon>
    </lineage>
</organism>
<proteinExistence type="predicted"/>
<dbReference type="EMBL" id="OW659477">
    <property type="protein sequence ID" value="CAH2762010.1"/>
    <property type="molecule type" value="Genomic_DNA"/>
</dbReference>
<evidence type="ECO:0000313" key="4">
    <source>
        <dbReference type="Proteomes" id="UP001154111"/>
    </source>
</evidence>
<evidence type="ECO:0000313" key="1">
    <source>
        <dbReference type="EMBL" id="CAH2761999.1"/>
    </source>
</evidence>
<accession>A0AAU9VG15</accession>
<reference evidence="2" key="1">
    <citation type="submission" date="2022-04" db="EMBL/GenBank/DDBJ databases">
        <authorList>
            <person name="Forde T."/>
        </authorList>
    </citation>
    <scope>NUCLEOTIDE SEQUENCE</scope>
    <source>
        <strain evidence="2">A18Y016a</strain>
        <strain evidence="1">A18Y020d</strain>
    </source>
</reference>
<dbReference type="RefSeq" id="WP_254006336.1">
    <property type="nucleotide sequence ID" value="NZ_OW659477.1"/>
</dbReference>
<name>A0AAU9VG15_9FIRM</name>
<sequence>MITPISKFATSIPTYNSGGAHLFKIHQTEGHFPEEYLKDCHKKIAFRLLSVTDRLRYEFEARQLNISLKINIPQILELTSLHVLKINESYHKIYNAYHYTDRYGFPQTDLTLIHYDNPKIREV</sequence>
<dbReference type="Proteomes" id="UP001154095">
    <property type="component" value="Chromosome"/>
</dbReference>
<dbReference type="Proteomes" id="UP001154111">
    <property type="component" value="Chromosome"/>
</dbReference>
<evidence type="ECO:0000313" key="3">
    <source>
        <dbReference type="Proteomes" id="UP001154095"/>
    </source>
</evidence>
<dbReference type="EMBL" id="OW659496">
    <property type="protein sequence ID" value="CAH2761999.1"/>
    <property type="molecule type" value="Genomic_DNA"/>
</dbReference>
<evidence type="ECO:0000313" key="2">
    <source>
        <dbReference type="EMBL" id="CAH2762010.1"/>
    </source>
</evidence>
<dbReference type="AlphaFoldDB" id="A0AAU9VG15"/>